<dbReference type="Pfam" id="PF13649">
    <property type="entry name" value="Methyltransf_25"/>
    <property type="match status" value="1"/>
</dbReference>
<evidence type="ECO:0000256" key="3">
    <source>
        <dbReference type="ARBA" id="ARBA00022691"/>
    </source>
</evidence>
<dbReference type="Gene3D" id="3.40.50.150">
    <property type="entry name" value="Vaccinia Virus protein VP39"/>
    <property type="match status" value="1"/>
</dbReference>
<reference evidence="5 6" key="1">
    <citation type="submission" date="2019-03" db="EMBL/GenBank/DDBJ databases">
        <title>Genomic Encyclopedia of Type Strains, Phase IV (KMG-IV): sequencing the most valuable type-strain genomes for metagenomic binning, comparative biology and taxonomic classification.</title>
        <authorList>
            <person name="Goeker M."/>
        </authorList>
    </citation>
    <scope>NUCLEOTIDE SEQUENCE [LARGE SCALE GENOMIC DNA]</scope>
    <source>
        <strain evidence="5 6">DSM 14836</strain>
    </source>
</reference>
<gene>
    <name evidence="5" type="ORF">EV195_1017</name>
</gene>
<feature type="domain" description="Methyltransferase" evidence="4">
    <location>
        <begin position="47"/>
        <end position="139"/>
    </location>
</feature>
<evidence type="ECO:0000256" key="1">
    <source>
        <dbReference type="ARBA" id="ARBA00022603"/>
    </source>
</evidence>
<dbReference type="OrthoDB" id="9789123at2"/>
<evidence type="ECO:0000259" key="4">
    <source>
        <dbReference type="Pfam" id="PF13649"/>
    </source>
</evidence>
<dbReference type="Proteomes" id="UP000294564">
    <property type="component" value="Unassembled WGS sequence"/>
</dbReference>
<comment type="caution">
    <text evidence="5">The sequence shown here is derived from an EMBL/GenBank/DDBJ whole genome shotgun (WGS) entry which is preliminary data.</text>
</comment>
<proteinExistence type="predicted"/>
<keyword evidence="3" id="KW-0949">S-adenosyl-L-methionine</keyword>
<sequence length="211" mass="24335">MEDKYTETINTWNKVAQLYEDKFMDLELYNDSYQKFCELLINQNASILELGCGPGNITKQLLRLKPQLDILATDVSENMIAHAKKNNPTITTQQLDARKLASLQCTFNGIICGFIIPYLAKEDFEKLCKDFNTKLHKNGILYLSYVEGNYEHSGFQTSSSGDRAYFYYYDSKFIAQTLVHNNFKILNQLEVHYEKNDNTLETHSILIAQKG</sequence>
<dbReference type="GO" id="GO:0008168">
    <property type="term" value="F:methyltransferase activity"/>
    <property type="evidence" value="ECO:0007669"/>
    <property type="project" value="UniProtKB-KW"/>
</dbReference>
<evidence type="ECO:0000256" key="2">
    <source>
        <dbReference type="ARBA" id="ARBA00022679"/>
    </source>
</evidence>
<dbReference type="CDD" id="cd02440">
    <property type="entry name" value="AdoMet_MTases"/>
    <property type="match status" value="1"/>
</dbReference>
<dbReference type="SUPFAM" id="SSF53335">
    <property type="entry name" value="S-adenosyl-L-methionine-dependent methyltransferases"/>
    <property type="match status" value="1"/>
</dbReference>
<keyword evidence="6" id="KW-1185">Reference proteome</keyword>
<protein>
    <submittedName>
        <fullName evidence="5">Methyltransferase family protein</fullName>
    </submittedName>
</protein>
<dbReference type="GO" id="GO:0032259">
    <property type="term" value="P:methylation"/>
    <property type="evidence" value="ECO:0007669"/>
    <property type="project" value="UniProtKB-KW"/>
</dbReference>
<dbReference type="PANTHER" id="PTHR43464">
    <property type="entry name" value="METHYLTRANSFERASE"/>
    <property type="match status" value="1"/>
</dbReference>
<evidence type="ECO:0000313" key="5">
    <source>
        <dbReference type="EMBL" id="TCP27848.1"/>
    </source>
</evidence>
<dbReference type="RefSeq" id="WP_132791115.1">
    <property type="nucleotide sequence ID" value="NZ_SLXM01000001.1"/>
</dbReference>
<accession>A0A4R2P1B1</accession>
<dbReference type="EMBL" id="SLXM01000001">
    <property type="protein sequence ID" value="TCP27848.1"/>
    <property type="molecule type" value="Genomic_DNA"/>
</dbReference>
<keyword evidence="2 5" id="KW-0808">Transferase</keyword>
<keyword evidence="1 5" id="KW-0489">Methyltransferase</keyword>
<evidence type="ECO:0000313" key="6">
    <source>
        <dbReference type="Proteomes" id="UP000294564"/>
    </source>
</evidence>
<dbReference type="InterPro" id="IPR041698">
    <property type="entry name" value="Methyltransf_25"/>
</dbReference>
<dbReference type="AlphaFoldDB" id="A0A4R2P1B1"/>
<name>A0A4R2P1B1_9FLAO</name>
<dbReference type="InterPro" id="IPR029063">
    <property type="entry name" value="SAM-dependent_MTases_sf"/>
</dbReference>
<dbReference type="PANTHER" id="PTHR43464:SF19">
    <property type="entry name" value="UBIQUINONE BIOSYNTHESIS O-METHYLTRANSFERASE, MITOCHONDRIAL"/>
    <property type="match status" value="1"/>
</dbReference>
<organism evidence="5 6">
    <name type="scientific">Tenacibaculum skagerrakense</name>
    <dbReference type="NCBI Taxonomy" id="186571"/>
    <lineage>
        <taxon>Bacteria</taxon>
        <taxon>Pseudomonadati</taxon>
        <taxon>Bacteroidota</taxon>
        <taxon>Flavobacteriia</taxon>
        <taxon>Flavobacteriales</taxon>
        <taxon>Flavobacteriaceae</taxon>
        <taxon>Tenacibaculum</taxon>
    </lineage>
</organism>